<dbReference type="SUPFAM" id="SSF103111">
    <property type="entry name" value="Activator of Hsp90 ATPase, Aha1"/>
    <property type="match status" value="1"/>
</dbReference>
<evidence type="ECO:0000259" key="3">
    <source>
        <dbReference type="SMART" id="SM01000"/>
    </source>
</evidence>
<dbReference type="GO" id="GO:0006457">
    <property type="term" value="P:protein folding"/>
    <property type="evidence" value="ECO:0007669"/>
    <property type="project" value="TreeGrafter"/>
</dbReference>
<keyword evidence="5" id="KW-1185">Reference proteome</keyword>
<dbReference type="RefSeq" id="XP_005766823.1">
    <property type="nucleotide sequence ID" value="XM_005766766.1"/>
</dbReference>
<organism evidence="4 5">
    <name type="scientific">Emiliania huxleyi (strain CCMP1516)</name>
    <dbReference type="NCBI Taxonomy" id="280463"/>
    <lineage>
        <taxon>Eukaryota</taxon>
        <taxon>Haptista</taxon>
        <taxon>Haptophyta</taxon>
        <taxon>Prymnesiophyceae</taxon>
        <taxon>Isochrysidales</taxon>
        <taxon>Noelaerhabdaceae</taxon>
        <taxon>Emiliania</taxon>
    </lineage>
</organism>
<evidence type="ECO:0000256" key="1">
    <source>
        <dbReference type="ARBA" id="ARBA00006817"/>
    </source>
</evidence>
<dbReference type="InterPro" id="IPR036338">
    <property type="entry name" value="Aha1"/>
</dbReference>
<reference evidence="5" key="1">
    <citation type="journal article" date="2013" name="Nature">
        <title>Pan genome of the phytoplankton Emiliania underpins its global distribution.</title>
        <authorList>
            <person name="Read B.A."/>
            <person name="Kegel J."/>
            <person name="Klute M.J."/>
            <person name="Kuo A."/>
            <person name="Lefebvre S.C."/>
            <person name="Maumus F."/>
            <person name="Mayer C."/>
            <person name="Miller J."/>
            <person name="Monier A."/>
            <person name="Salamov A."/>
            <person name="Young J."/>
            <person name="Aguilar M."/>
            <person name="Claverie J.M."/>
            <person name="Frickenhaus S."/>
            <person name="Gonzalez K."/>
            <person name="Herman E.K."/>
            <person name="Lin Y.C."/>
            <person name="Napier J."/>
            <person name="Ogata H."/>
            <person name="Sarno A.F."/>
            <person name="Shmutz J."/>
            <person name="Schroeder D."/>
            <person name="de Vargas C."/>
            <person name="Verret F."/>
            <person name="von Dassow P."/>
            <person name="Valentin K."/>
            <person name="Van de Peer Y."/>
            <person name="Wheeler G."/>
            <person name="Dacks J.B."/>
            <person name="Delwiche C.F."/>
            <person name="Dyhrman S.T."/>
            <person name="Glockner G."/>
            <person name="John U."/>
            <person name="Richards T."/>
            <person name="Worden A.Z."/>
            <person name="Zhang X."/>
            <person name="Grigoriev I.V."/>
            <person name="Allen A.E."/>
            <person name="Bidle K."/>
            <person name="Borodovsky M."/>
            <person name="Bowler C."/>
            <person name="Brownlee C."/>
            <person name="Cock J.M."/>
            <person name="Elias M."/>
            <person name="Gladyshev V.N."/>
            <person name="Groth M."/>
            <person name="Guda C."/>
            <person name="Hadaegh A."/>
            <person name="Iglesias-Rodriguez M.D."/>
            <person name="Jenkins J."/>
            <person name="Jones B.M."/>
            <person name="Lawson T."/>
            <person name="Leese F."/>
            <person name="Lindquist E."/>
            <person name="Lobanov A."/>
            <person name="Lomsadze A."/>
            <person name="Malik S.B."/>
            <person name="Marsh M.E."/>
            <person name="Mackinder L."/>
            <person name="Mock T."/>
            <person name="Mueller-Roeber B."/>
            <person name="Pagarete A."/>
            <person name="Parker M."/>
            <person name="Probert I."/>
            <person name="Quesneville H."/>
            <person name="Raines C."/>
            <person name="Rensing S.A."/>
            <person name="Riano-Pachon D.M."/>
            <person name="Richier S."/>
            <person name="Rokitta S."/>
            <person name="Shiraiwa Y."/>
            <person name="Soanes D.M."/>
            <person name="van der Giezen M."/>
            <person name="Wahlund T.M."/>
            <person name="Williams B."/>
            <person name="Wilson W."/>
            <person name="Wolfe G."/>
            <person name="Wurch L.L."/>
        </authorList>
    </citation>
    <scope>NUCLEOTIDE SEQUENCE</scope>
</reference>
<evidence type="ECO:0000313" key="5">
    <source>
        <dbReference type="Proteomes" id="UP000013827"/>
    </source>
</evidence>
<dbReference type="Proteomes" id="UP000013827">
    <property type="component" value="Unassembled WGS sequence"/>
</dbReference>
<feature type="region of interest" description="Disordered" evidence="2">
    <location>
        <begin position="1"/>
        <end position="25"/>
    </location>
</feature>
<dbReference type="EnsemblProtists" id="EOD40625">
    <property type="protein sequence ID" value="EOD40625"/>
    <property type="gene ID" value="EMIHUDRAFT_121877"/>
</dbReference>
<dbReference type="GO" id="GO:0001671">
    <property type="term" value="F:ATPase activator activity"/>
    <property type="evidence" value="ECO:0007669"/>
    <property type="project" value="InterPro"/>
</dbReference>
<dbReference type="KEGG" id="ehx:EMIHUDRAFT_121877"/>
<dbReference type="KEGG" id="ehx:EMIHUDRAFT_211824"/>
<evidence type="ECO:0000313" key="4">
    <source>
        <dbReference type="EnsemblProtists" id="EOD40625"/>
    </source>
</evidence>
<protein>
    <recommendedName>
        <fullName evidence="3">Activator of Hsp90 ATPase AHSA1-like N-terminal domain-containing protein</fullName>
    </recommendedName>
</protein>
<dbReference type="RefSeq" id="XP_005793054.1">
    <property type="nucleotide sequence ID" value="XM_005792997.1"/>
</dbReference>
<dbReference type="AlphaFoldDB" id="A0A0D3KXZ0"/>
<dbReference type="SMART" id="SM01000">
    <property type="entry name" value="Aha1_N"/>
    <property type="match status" value="1"/>
</dbReference>
<proteinExistence type="inferred from homology"/>
<dbReference type="PANTHER" id="PTHR13009:SF22">
    <property type="entry name" value="LD43819P"/>
    <property type="match status" value="1"/>
</dbReference>
<dbReference type="Pfam" id="PF09229">
    <property type="entry name" value="Aha1_N"/>
    <property type="match status" value="1"/>
</dbReference>
<dbReference type="GO" id="GO:0051087">
    <property type="term" value="F:protein-folding chaperone binding"/>
    <property type="evidence" value="ECO:0007669"/>
    <property type="project" value="InterPro"/>
</dbReference>
<dbReference type="HOGENOM" id="CLU_1285372_0_0_1"/>
<dbReference type="Gene3D" id="3.15.10.20">
    <property type="entry name" value="Activator of Hsp90 ATPase Aha1, N-terminal domain"/>
    <property type="match status" value="1"/>
</dbReference>
<name>A0A0D3KXZ0_EMIH1</name>
<dbReference type="GO" id="GO:0005829">
    <property type="term" value="C:cytosol"/>
    <property type="evidence" value="ECO:0007669"/>
    <property type="project" value="TreeGrafter"/>
</dbReference>
<sequence length="215" mass="22892">MEDRSKKPSDHLYWARTASTTQPVEHKPLDAAAQAALQSAAAKPGAAWNAAATWEEKDISKWAHELLSSTLLPTLAAAEAELTASEAAALPADSRGASGLRCALKVSAVSSVSGDVTHVLSRGKQRVVFELTLKLKLELELRESDGTLLQLVAGSLSLSEVANDDLDGARMPSSHKTSCDQPEWAPLLRAAAGRAWPPLKGALVALVEQAKEKWR</sequence>
<dbReference type="GeneID" id="17260548"/>
<dbReference type="InterPro" id="IPR015310">
    <property type="entry name" value="AHSA1-like_N"/>
</dbReference>
<accession>A0A0D3KXZ0</accession>
<dbReference type="STRING" id="2903.R1FNI0"/>
<reference evidence="4" key="2">
    <citation type="submission" date="2024-10" db="UniProtKB">
        <authorList>
            <consortium name="EnsemblProtists"/>
        </authorList>
    </citation>
    <scope>IDENTIFICATION</scope>
</reference>
<dbReference type="EnsemblProtists" id="EOD14394">
    <property type="protein sequence ID" value="EOD14394"/>
    <property type="gene ID" value="EMIHUDRAFT_211824"/>
</dbReference>
<dbReference type="OMA" id="KSLTKWA"/>
<evidence type="ECO:0000256" key="2">
    <source>
        <dbReference type="SAM" id="MobiDB-lite"/>
    </source>
</evidence>
<feature type="domain" description="Activator of Hsp90 ATPase AHSA1-like N-terminal" evidence="3">
    <location>
        <begin position="56"/>
        <end position="209"/>
    </location>
</feature>
<dbReference type="PANTHER" id="PTHR13009">
    <property type="entry name" value="HEAT SHOCK PROTEIN 90 HSP90 CO-CHAPERONE AHA-1"/>
    <property type="match status" value="1"/>
</dbReference>
<dbReference type="GeneID" id="17285899"/>
<comment type="similarity">
    <text evidence="1">Belongs to the AHA1 family.</text>
</comment>
<feature type="compositionally biased region" description="Basic and acidic residues" evidence="2">
    <location>
        <begin position="1"/>
        <end position="10"/>
    </location>
</feature>
<dbReference type="PaxDb" id="2903-EOD14394"/>